<dbReference type="Proteomes" id="UP000322234">
    <property type="component" value="Unassembled WGS sequence"/>
</dbReference>
<evidence type="ECO:0000313" key="3">
    <source>
        <dbReference type="EMBL" id="MXQ95316.1"/>
    </source>
</evidence>
<comment type="caution">
    <text evidence="3">The sequence shown here is derived from an EMBL/GenBank/DDBJ whole genome shotgun (WGS) entry which is preliminary data.</text>
</comment>
<feature type="signal peptide" evidence="2">
    <location>
        <begin position="1"/>
        <end position="25"/>
    </location>
</feature>
<evidence type="ECO:0000313" key="4">
    <source>
        <dbReference type="Proteomes" id="UP000322234"/>
    </source>
</evidence>
<organism evidence="3 4">
    <name type="scientific">Bos mutus</name>
    <name type="common">wild yak</name>
    <dbReference type="NCBI Taxonomy" id="72004"/>
    <lineage>
        <taxon>Eukaryota</taxon>
        <taxon>Metazoa</taxon>
        <taxon>Chordata</taxon>
        <taxon>Craniata</taxon>
        <taxon>Vertebrata</taxon>
        <taxon>Euteleostomi</taxon>
        <taxon>Mammalia</taxon>
        <taxon>Eutheria</taxon>
        <taxon>Laurasiatheria</taxon>
        <taxon>Artiodactyla</taxon>
        <taxon>Ruminantia</taxon>
        <taxon>Pecora</taxon>
        <taxon>Bovidae</taxon>
        <taxon>Bovinae</taxon>
        <taxon>Bos</taxon>
    </lineage>
</organism>
<protein>
    <submittedName>
        <fullName evidence="3">Uncharacterized protein</fullName>
    </submittedName>
</protein>
<keyword evidence="2" id="KW-0732">Signal</keyword>
<proteinExistence type="predicted"/>
<sequence length="144" mass="15987">MRGLGLQTGPCFLAVAHLLWVLIGGDQHPDQVRRDDDAKPLKWTDFSIVPKSAMTEGLLLGQAGSEHFPSSSPAHRQPPGQALPFCTWPERTDTHSEVQFAETLEKISGLSDLHHEPPNWAQGFETEVLEGPVWTVDREQSQNL</sequence>
<feature type="chain" id="PRO_5025504130" evidence="2">
    <location>
        <begin position="26"/>
        <end position="144"/>
    </location>
</feature>
<keyword evidence="4" id="KW-1185">Reference proteome</keyword>
<name>A0A6B0S5Q9_9CETA</name>
<dbReference type="EMBL" id="VBQZ03000132">
    <property type="protein sequence ID" value="MXQ95316.1"/>
    <property type="molecule type" value="Genomic_DNA"/>
</dbReference>
<accession>A0A6B0S5Q9</accession>
<evidence type="ECO:0000256" key="2">
    <source>
        <dbReference type="SAM" id="SignalP"/>
    </source>
</evidence>
<gene>
    <name evidence="3" type="ORF">E5288_WYG005109</name>
</gene>
<dbReference type="AlphaFoldDB" id="A0A6B0S5Q9"/>
<reference evidence="3" key="1">
    <citation type="submission" date="2019-10" db="EMBL/GenBank/DDBJ databases">
        <title>The sequence and de novo assembly of the wild yak genome.</title>
        <authorList>
            <person name="Liu Y."/>
        </authorList>
    </citation>
    <scope>NUCLEOTIDE SEQUENCE [LARGE SCALE GENOMIC DNA]</scope>
    <source>
        <strain evidence="3">WY2019</strain>
    </source>
</reference>
<evidence type="ECO:0000256" key="1">
    <source>
        <dbReference type="SAM" id="MobiDB-lite"/>
    </source>
</evidence>
<feature type="region of interest" description="Disordered" evidence="1">
    <location>
        <begin position="63"/>
        <end position="84"/>
    </location>
</feature>